<evidence type="ECO:0000313" key="1">
    <source>
        <dbReference type="EMBL" id="GBM42616.1"/>
    </source>
</evidence>
<name>A0A4Y2FPX2_ARAVE</name>
<accession>A0A4Y2FPX2</accession>
<dbReference type="AlphaFoldDB" id="A0A4Y2FPX2"/>
<sequence>MEIQLRWKSKLSFSLHQLSSGFHIDEWVWHPVFQKKWTGTLVNVLLQGLFYVCNDCDSAAALLSYKTAFLHVLFCRPFRSGPPPFPTPLNRGEKKQMF</sequence>
<dbReference type="Proteomes" id="UP000499080">
    <property type="component" value="Unassembled WGS sequence"/>
</dbReference>
<organism evidence="1 2">
    <name type="scientific">Araneus ventricosus</name>
    <name type="common">Orbweaver spider</name>
    <name type="synonym">Epeira ventricosa</name>
    <dbReference type="NCBI Taxonomy" id="182803"/>
    <lineage>
        <taxon>Eukaryota</taxon>
        <taxon>Metazoa</taxon>
        <taxon>Ecdysozoa</taxon>
        <taxon>Arthropoda</taxon>
        <taxon>Chelicerata</taxon>
        <taxon>Arachnida</taxon>
        <taxon>Araneae</taxon>
        <taxon>Araneomorphae</taxon>
        <taxon>Entelegynae</taxon>
        <taxon>Araneoidea</taxon>
        <taxon>Araneidae</taxon>
        <taxon>Araneus</taxon>
    </lineage>
</organism>
<proteinExistence type="predicted"/>
<keyword evidence="2" id="KW-1185">Reference proteome</keyword>
<comment type="caution">
    <text evidence="1">The sequence shown here is derived from an EMBL/GenBank/DDBJ whole genome shotgun (WGS) entry which is preliminary data.</text>
</comment>
<dbReference type="EMBL" id="BGPR01001000">
    <property type="protein sequence ID" value="GBM42616.1"/>
    <property type="molecule type" value="Genomic_DNA"/>
</dbReference>
<gene>
    <name evidence="1" type="ORF">AVEN_148945_1</name>
</gene>
<reference evidence="1 2" key="1">
    <citation type="journal article" date="2019" name="Sci. Rep.">
        <title>Orb-weaving spider Araneus ventricosus genome elucidates the spidroin gene catalogue.</title>
        <authorList>
            <person name="Kono N."/>
            <person name="Nakamura H."/>
            <person name="Ohtoshi R."/>
            <person name="Moran D.A.P."/>
            <person name="Shinohara A."/>
            <person name="Yoshida Y."/>
            <person name="Fujiwara M."/>
            <person name="Mori M."/>
            <person name="Tomita M."/>
            <person name="Arakawa K."/>
        </authorList>
    </citation>
    <scope>NUCLEOTIDE SEQUENCE [LARGE SCALE GENOMIC DNA]</scope>
</reference>
<evidence type="ECO:0000313" key="2">
    <source>
        <dbReference type="Proteomes" id="UP000499080"/>
    </source>
</evidence>
<protein>
    <submittedName>
        <fullName evidence="1">Uncharacterized protein</fullName>
    </submittedName>
</protein>